<comment type="caution">
    <text evidence="2">The sequence shown here is derived from an EMBL/GenBank/DDBJ whole genome shotgun (WGS) entry which is preliminary data.</text>
</comment>
<evidence type="ECO:0000259" key="1">
    <source>
        <dbReference type="Pfam" id="PF13391"/>
    </source>
</evidence>
<proteinExistence type="predicted"/>
<organism evidence="2 3">
    <name type="scientific">Sporothrix curviconia</name>
    <dbReference type="NCBI Taxonomy" id="1260050"/>
    <lineage>
        <taxon>Eukaryota</taxon>
        <taxon>Fungi</taxon>
        <taxon>Dikarya</taxon>
        <taxon>Ascomycota</taxon>
        <taxon>Pezizomycotina</taxon>
        <taxon>Sordariomycetes</taxon>
        <taxon>Sordariomycetidae</taxon>
        <taxon>Ophiostomatales</taxon>
        <taxon>Ophiostomataceae</taxon>
        <taxon>Sporothrix</taxon>
    </lineage>
</organism>
<dbReference type="EMBL" id="CAWUHB010000005">
    <property type="protein sequence ID" value="CAK7212583.1"/>
    <property type="molecule type" value="Genomic_DNA"/>
</dbReference>
<dbReference type="InterPro" id="IPR003615">
    <property type="entry name" value="HNH_nuc"/>
</dbReference>
<reference evidence="2 3" key="1">
    <citation type="submission" date="2024-01" db="EMBL/GenBank/DDBJ databases">
        <authorList>
            <person name="Allen C."/>
            <person name="Tagirdzhanova G."/>
        </authorList>
    </citation>
    <scope>NUCLEOTIDE SEQUENCE [LARGE SCALE GENOMIC DNA]</scope>
</reference>
<evidence type="ECO:0000313" key="3">
    <source>
        <dbReference type="Proteomes" id="UP001642405"/>
    </source>
</evidence>
<dbReference type="Pfam" id="PF13391">
    <property type="entry name" value="HNH_2"/>
    <property type="match status" value="1"/>
</dbReference>
<name>A0ABP0AZ71_9PEZI</name>
<keyword evidence="3" id="KW-1185">Reference proteome</keyword>
<protein>
    <recommendedName>
        <fullName evidence="1">HNH nuclease domain-containing protein</fullName>
    </recommendedName>
</protein>
<feature type="domain" description="HNH nuclease" evidence="1">
    <location>
        <begin position="235"/>
        <end position="313"/>
    </location>
</feature>
<sequence length="416" mass="46331">MSNNQQPWRLGHPVRAAPHHRHQTSLEGIFDMASVALEPLSPAARQAARQTFYRIVEHFVAIDPTPPQINVPRQPAKSYSRPLLIRYTYEYALSDESRDVFLRAFFGSMALPIASIESVDNGGEAALDFEELAPLFFGFAEYLMDSFYLPLQASTRKTPQPSPDHHSAMLRAQGNAPAVAAGYVETADRLASLRGACLVRDHYRCVISRKFHTLEYLVRDGPDARDDEGRLLADESQLDLLDVAHILPHSLMKANAGDAAADAARQAALAILNMFDKGVVHMIDGVDIDRPRNAMSLTHMMHHHFGAFQIYFEPVVDAVNTYRIQSFLSPRFNNALGLPVTRTLFVTEDHTIDPPSPRLLAVHRAIAHILHLSGAGEYIERLLRDMEENLVRSDGTSELGRMVQLRLGGWAEGVVS</sequence>
<gene>
    <name evidence="2" type="ORF">SCUCBS95973_001513</name>
</gene>
<evidence type="ECO:0000313" key="2">
    <source>
        <dbReference type="EMBL" id="CAK7212583.1"/>
    </source>
</evidence>
<dbReference type="Proteomes" id="UP001642405">
    <property type="component" value="Unassembled WGS sequence"/>
</dbReference>
<accession>A0ABP0AZ71</accession>